<comment type="caution">
    <text evidence="7">The sequence shown here is derived from an EMBL/GenBank/DDBJ whole genome shotgun (WGS) entry which is preliminary data.</text>
</comment>
<evidence type="ECO:0000256" key="5">
    <source>
        <dbReference type="ARBA" id="ARBA00023288"/>
    </source>
</evidence>
<keyword evidence="3" id="KW-0472">Membrane</keyword>
<keyword evidence="5" id="KW-0449">Lipoprotein</keyword>
<evidence type="ECO:0000256" key="4">
    <source>
        <dbReference type="ARBA" id="ARBA00023139"/>
    </source>
</evidence>
<dbReference type="SUPFAM" id="SSF53850">
    <property type="entry name" value="Periplasmic binding protein-like II"/>
    <property type="match status" value="1"/>
</dbReference>
<evidence type="ECO:0000313" key="7">
    <source>
        <dbReference type="EMBL" id="HDX31315.1"/>
    </source>
</evidence>
<keyword evidence="1" id="KW-1003">Cell membrane</keyword>
<evidence type="ECO:0000256" key="1">
    <source>
        <dbReference type="ARBA" id="ARBA00022475"/>
    </source>
</evidence>
<feature type="signal peptide" evidence="6">
    <location>
        <begin position="1"/>
        <end position="24"/>
    </location>
</feature>
<dbReference type="InterPro" id="IPR050490">
    <property type="entry name" value="Bact_solute-bd_prot1"/>
</dbReference>
<gene>
    <name evidence="7" type="ORF">ENQ20_07440</name>
</gene>
<keyword evidence="4" id="KW-0564">Palmitate</keyword>
<protein>
    <submittedName>
        <fullName evidence="7">Sugar ABC transporter substrate-binding protein</fullName>
    </submittedName>
</protein>
<dbReference type="CDD" id="cd13585">
    <property type="entry name" value="PBP2_TMBP_like"/>
    <property type="match status" value="1"/>
</dbReference>
<name>A0A7C1FSF4_9CHLR</name>
<reference evidence="7" key="1">
    <citation type="journal article" date="2020" name="mSystems">
        <title>Genome- and Community-Level Interaction Insights into Carbon Utilization and Element Cycling Functions of Hydrothermarchaeota in Hydrothermal Sediment.</title>
        <authorList>
            <person name="Zhou Z."/>
            <person name="Liu Y."/>
            <person name="Xu W."/>
            <person name="Pan J."/>
            <person name="Luo Z.H."/>
            <person name="Li M."/>
        </authorList>
    </citation>
    <scope>NUCLEOTIDE SEQUENCE [LARGE SCALE GENOMIC DNA]</scope>
    <source>
        <strain evidence="7">SpSt-289</strain>
    </source>
</reference>
<accession>A0A7C1FSF4</accession>
<dbReference type="PANTHER" id="PTHR43649:SF33">
    <property type="entry name" value="POLYGALACTURONAN_RHAMNOGALACTURONAN-BINDING PROTEIN YTCQ"/>
    <property type="match status" value="1"/>
</dbReference>
<dbReference type="EMBL" id="DSMG01000078">
    <property type="protein sequence ID" value="HDX31315.1"/>
    <property type="molecule type" value="Genomic_DNA"/>
</dbReference>
<dbReference type="AlphaFoldDB" id="A0A7C1FSF4"/>
<dbReference type="InterPro" id="IPR006059">
    <property type="entry name" value="SBP"/>
</dbReference>
<keyword evidence="2 6" id="KW-0732">Signal</keyword>
<proteinExistence type="predicted"/>
<evidence type="ECO:0000256" key="2">
    <source>
        <dbReference type="ARBA" id="ARBA00022729"/>
    </source>
</evidence>
<evidence type="ECO:0000256" key="3">
    <source>
        <dbReference type="ARBA" id="ARBA00023136"/>
    </source>
</evidence>
<dbReference type="Pfam" id="PF13416">
    <property type="entry name" value="SBP_bac_8"/>
    <property type="match status" value="1"/>
</dbReference>
<sequence>MKLKRKTGIGLILLIFALVFSACAGIAPQPAAPGAAPAAGEAVTITWAFWGSPEEKASHERVAAAFMEAHPEIQIEIWHQPWNDYFTKIQALWASGDSKVIPDVAFLWPTPQYAAQGVLENLDPYIEASGYDLNDYWPGLLESAKYQGSVYGLPRDIEVNIIYYNKDLFDAAGVAYPSEDWTWDDFLAVAEKLTQKDANGMTTVYALAAEGGKWAKWVNQNGGAIFDDYVNPSKCLLAEPASVGGIQFFADLMNKGYAMRPADLNQAGGDAAVFTSGQAAMILQNTSRVSAFNAAGMNYDVAPAPIPAGGKRWNGAGGAAWVMSSASDSKDAAWTFIQWLQSNGGGQTLYTQAGEIFPALQSVANSPAFLTDQPPANKQAIIIEASASGVGGFGYFPEWGELSGSIIGPGLDRIWAGEADPASALAEICAQVDQFLAERGYPK</sequence>
<dbReference type="PROSITE" id="PS51257">
    <property type="entry name" value="PROKAR_LIPOPROTEIN"/>
    <property type="match status" value="1"/>
</dbReference>
<organism evidence="7">
    <name type="scientific">Caldilinea aerophila</name>
    <dbReference type="NCBI Taxonomy" id="133453"/>
    <lineage>
        <taxon>Bacteria</taxon>
        <taxon>Bacillati</taxon>
        <taxon>Chloroflexota</taxon>
        <taxon>Caldilineae</taxon>
        <taxon>Caldilineales</taxon>
        <taxon>Caldilineaceae</taxon>
        <taxon>Caldilinea</taxon>
    </lineage>
</organism>
<dbReference type="PANTHER" id="PTHR43649">
    <property type="entry name" value="ARABINOSE-BINDING PROTEIN-RELATED"/>
    <property type="match status" value="1"/>
</dbReference>
<dbReference type="Gene3D" id="3.40.190.10">
    <property type="entry name" value="Periplasmic binding protein-like II"/>
    <property type="match status" value="1"/>
</dbReference>
<feature type="chain" id="PRO_5027885987" evidence="6">
    <location>
        <begin position="25"/>
        <end position="443"/>
    </location>
</feature>
<evidence type="ECO:0000256" key="6">
    <source>
        <dbReference type="SAM" id="SignalP"/>
    </source>
</evidence>